<feature type="compositionally biased region" description="Basic and acidic residues" evidence="2">
    <location>
        <begin position="685"/>
        <end position="696"/>
    </location>
</feature>
<feature type="compositionally biased region" description="Polar residues" evidence="2">
    <location>
        <begin position="735"/>
        <end position="751"/>
    </location>
</feature>
<dbReference type="GO" id="GO:0007165">
    <property type="term" value="P:signal transduction"/>
    <property type="evidence" value="ECO:0007669"/>
    <property type="project" value="InterPro"/>
</dbReference>
<feature type="compositionally biased region" description="Polar residues" evidence="2">
    <location>
        <begin position="702"/>
        <end position="716"/>
    </location>
</feature>
<organism evidence="4">
    <name type="scientific">Menopon gallinae</name>
    <name type="common">poultry shaft louse</name>
    <dbReference type="NCBI Taxonomy" id="328185"/>
    <lineage>
        <taxon>Eukaryota</taxon>
        <taxon>Metazoa</taxon>
        <taxon>Ecdysozoa</taxon>
        <taxon>Arthropoda</taxon>
        <taxon>Hexapoda</taxon>
        <taxon>Insecta</taxon>
        <taxon>Pterygota</taxon>
        <taxon>Neoptera</taxon>
        <taxon>Paraneoptera</taxon>
        <taxon>Psocodea</taxon>
        <taxon>Troctomorpha</taxon>
        <taxon>Phthiraptera</taxon>
        <taxon>Amblycera</taxon>
        <taxon>Menoponidae</taxon>
        <taxon>Menopon</taxon>
    </lineage>
</organism>
<protein>
    <recommendedName>
        <fullName evidence="3">Rho-GAP domain-containing protein</fullName>
    </recommendedName>
</protein>
<dbReference type="PANTHER" id="PTHR14963">
    <property type="entry name" value="RHO GTPASE ACTIVATING PROTEIN 18,19-RELATED"/>
    <property type="match status" value="1"/>
</dbReference>
<feature type="domain" description="Rho-GAP" evidence="3">
    <location>
        <begin position="103"/>
        <end position="289"/>
    </location>
</feature>
<accession>A0AAW2H679</accession>
<evidence type="ECO:0000256" key="1">
    <source>
        <dbReference type="ARBA" id="ARBA00022468"/>
    </source>
</evidence>
<evidence type="ECO:0000256" key="2">
    <source>
        <dbReference type="SAM" id="MobiDB-lite"/>
    </source>
</evidence>
<evidence type="ECO:0000259" key="3">
    <source>
        <dbReference type="PROSITE" id="PS50238"/>
    </source>
</evidence>
<dbReference type="SUPFAM" id="SSF48350">
    <property type="entry name" value="GTPase activation domain, GAP"/>
    <property type="match status" value="1"/>
</dbReference>
<sequence>MFEDRKLIEITDENRMLFARNKFLKTTRAYSTGSLVGSTGRGLFSEGLFQRKEDEVRERAEEIREKRIRYEHLTGVDQVRLSTHSIKKINALCQEPGIRTFFRKLGSLVGKSHATRQDCVVSPQVYKIIDYISENGLEHMGVFRITGNFVAYRGIVGRLVRNEQVECSRYTIDDLASALKAYIREEVGGIIPESVCDCLIKIYKSRNYEKAQRAKTYLPFVFCGERRTLLRRVVELFKSLEEKSAVNRMPISNLVSVMPCTFFPKSFCLDYKTAIVMYEKEMPTKAKKKEENARTAPTRTPTLLGAWLLRFRNSTTAYERDIAKMVSLWFLGPSLHAESRCTWQKSLHTRARVSLGTRRHMPSVTQRAKGAWPPLLDISGKDKFGVLSSACQGLMEIEVDVFGSKEVDVHPQERRRRRRADDYDYTDPFIEQLEGEDDVVEMEPHIQNFFMHEGPLQDRPSKVLSAHRLAEKKACNRRETPAKPADIVHCMQNLIYARMLDGTCTEADVLDFLLYDLIVNHDTKFEKAKEKLGSLDSAQLLSTEFVKTSMDALRAAADSWHEKVSLALSKDDLYDNSNIIFTEELCDAVFHYVDAKVKVDTYNTEVSDCRKINYHNARKSAYAQVYSMLREGTKNHKQLGYYVYKHTRKQKIGRYNGFRPVYLSTEREVESGVERTLDTLSSAGEAKRSQECARGGEEEDSLSSQCARSQKNTNECKLQDAKAHMHAECSAREGASSNNSWSLQKVETQWLDTLPENTKDEDSGPRKDD</sequence>
<dbReference type="Gene3D" id="1.10.555.10">
    <property type="entry name" value="Rho GTPase activation protein"/>
    <property type="match status" value="1"/>
</dbReference>
<dbReference type="GO" id="GO:0005096">
    <property type="term" value="F:GTPase activator activity"/>
    <property type="evidence" value="ECO:0007669"/>
    <property type="project" value="UniProtKB-KW"/>
</dbReference>
<proteinExistence type="predicted"/>
<dbReference type="Pfam" id="PF00620">
    <property type="entry name" value="RhoGAP"/>
    <property type="match status" value="1"/>
</dbReference>
<name>A0AAW2H679_9NEOP</name>
<dbReference type="PANTHER" id="PTHR14963:SF7">
    <property type="entry name" value="RHO GTPASE-ACTIVATING PROTEIN 19"/>
    <property type="match status" value="1"/>
</dbReference>
<dbReference type="CDD" id="cd00159">
    <property type="entry name" value="RhoGAP"/>
    <property type="match status" value="1"/>
</dbReference>
<feature type="region of interest" description="Disordered" evidence="2">
    <location>
        <begin position="673"/>
        <end position="769"/>
    </location>
</feature>
<dbReference type="EMBL" id="JARGDH010000073">
    <property type="protein sequence ID" value="KAL0263918.1"/>
    <property type="molecule type" value="Genomic_DNA"/>
</dbReference>
<evidence type="ECO:0000313" key="4">
    <source>
        <dbReference type="EMBL" id="KAL0263918.1"/>
    </source>
</evidence>
<dbReference type="InterPro" id="IPR008936">
    <property type="entry name" value="Rho_GTPase_activation_prot"/>
</dbReference>
<comment type="caution">
    <text evidence="4">The sequence shown here is derived from an EMBL/GenBank/DDBJ whole genome shotgun (WGS) entry which is preliminary data.</text>
</comment>
<dbReference type="PROSITE" id="PS50238">
    <property type="entry name" value="RHOGAP"/>
    <property type="match status" value="1"/>
</dbReference>
<reference evidence="4" key="1">
    <citation type="journal article" date="2024" name="Gigascience">
        <title>Chromosome-level genome of the poultry shaft louse Menopon gallinae provides insight into the host-switching and adaptive evolution of parasitic lice.</title>
        <authorList>
            <person name="Xu Y."/>
            <person name="Ma L."/>
            <person name="Liu S."/>
            <person name="Liang Y."/>
            <person name="Liu Q."/>
            <person name="He Z."/>
            <person name="Tian L."/>
            <person name="Duan Y."/>
            <person name="Cai W."/>
            <person name="Li H."/>
            <person name="Song F."/>
        </authorList>
    </citation>
    <scope>NUCLEOTIDE SEQUENCE</scope>
    <source>
        <strain evidence="4">Cailab_2023a</strain>
    </source>
</reference>
<dbReference type="AlphaFoldDB" id="A0AAW2H679"/>
<dbReference type="SMART" id="SM00324">
    <property type="entry name" value="RhoGAP"/>
    <property type="match status" value="1"/>
</dbReference>
<dbReference type="InterPro" id="IPR000198">
    <property type="entry name" value="RhoGAP_dom"/>
</dbReference>
<feature type="compositionally biased region" description="Basic and acidic residues" evidence="2">
    <location>
        <begin position="757"/>
        <end position="769"/>
    </location>
</feature>
<gene>
    <name evidence="4" type="ORF">PYX00_011249</name>
</gene>
<feature type="compositionally biased region" description="Basic and acidic residues" evidence="2">
    <location>
        <begin position="717"/>
        <end position="731"/>
    </location>
</feature>
<keyword evidence="1" id="KW-0343">GTPase activation</keyword>